<reference evidence="1 2" key="1">
    <citation type="journal article" date="2020" name="Mol. Biol. Evol.">
        <title>Distinct Expression and Methylation Patterns for Genes with Different Fates following a Single Whole-Genome Duplication in Flowering Plants.</title>
        <authorList>
            <person name="Shi T."/>
            <person name="Rahmani R.S."/>
            <person name="Gugger P.F."/>
            <person name="Wang M."/>
            <person name="Li H."/>
            <person name="Zhang Y."/>
            <person name="Li Z."/>
            <person name="Wang Q."/>
            <person name="Van de Peer Y."/>
            <person name="Marchal K."/>
            <person name="Chen J."/>
        </authorList>
    </citation>
    <scope>NUCLEOTIDE SEQUENCE [LARGE SCALE GENOMIC DNA]</scope>
    <source>
        <tissue evidence="1">Leaf</tissue>
    </source>
</reference>
<protein>
    <submittedName>
        <fullName evidence="1">Uncharacterized protein</fullName>
    </submittedName>
</protein>
<sequence>MKFMNIRLTLGKMAKIPNFPTGYSCPIKGEEEKIIEKYKQKR</sequence>
<organism evidence="1 2">
    <name type="scientific">Nelumbo nucifera</name>
    <name type="common">Sacred lotus</name>
    <dbReference type="NCBI Taxonomy" id="4432"/>
    <lineage>
        <taxon>Eukaryota</taxon>
        <taxon>Viridiplantae</taxon>
        <taxon>Streptophyta</taxon>
        <taxon>Embryophyta</taxon>
        <taxon>Tracheophyta</taxon>
        <taxon>Spermatophyta</taxon>
        <taxon>Magnoliopsida</taxon>
        <taxon>Proteales</taxon>
        <taxon>Nelumbonaceae</taxon>
        <taxon>Nelumbo</taxon>
    </lineage>
</organism>
<evidence type="ECO:0000313" key="2">
    <source>
        <dbReference type="Proteomes" id="UP000607653"/>
    </source>
</evidence>
<comment type="caution">
    <text evidence="1">The sequence shown here is derived from an EMBL/GenBank/DDBJ whole genome shotgun (WGS) entry which is preliminary data.</text>
</comment>
<dbReference type="Proteomes" id="UP000607653">
    <property type="component" value="Unassembled WGS sequence"/>
</dbReference>
<name>A0A822Y7X7_NELNU</name>
<proteinExistence type="predicted"/>
<dbReference type="AlphaFoldDB" id="A0A822Y7X7"/>
<accession>A0A822Y7X7</accession>
<evidence type="ECO:0000313" key="1">
    <source>
        <dbReference type="EMBL" id="DAD27316.1"/>
    </source>
</evidence>
<keyword evidence="2" id="KW-1185">Reference proteome</keyword>
<dbReference type="EMBL" id="DUZY01000002">
    <property type="protein sequence ID" value="DAD27316.1"/>
    <property type="molecule type" value="Genomic_DNA"/>
</dbReference>
<gene>
    <name evidence="1" type="ORF">HUJ06_028784</name>
</gene>